<evidence type="ECO:0000313" key="1">
    <source>
        <dbReference type="EMBL" id="MDO7874598.1"/>
    </source>
</evidence>
<keyword evidence="2" id="KW-1185">Reference proteome</keyword>
<sequence>MLFETAATSLAAYPSRTVWRNDYAVAAGTNPLHAWPTCAAGAYTLTAEIGGQVLRQRLLKE</sequence>
<proteinExistence type="predicted"/>
<protein>
    <recommendedName>
        <fullName evidence="3">T9SS type A sorting domain-containing protein</fullName>
    </recommendedName>
</protein>
<reference evidence="1" key="1">
    <citation type="submission" date="2023-07" db="EMBL/GenBank/DDBJ databases">
        <authorList>
            <person name="Kim M.K."/>
        </authorList>
    </citation>
    <scope>NUCLEOTIDE SEQUENCE</scope>
    <source>
        <strain evidence="1">ASUV-10-1</strain>
    </source>
</reference>
<dbReference type="EMBL" id="JAUQSY010000004">
    <property type="protein sequence ID" value="MDO7874598.1"/>
    <property type="molecule type" value="Genomic_DNA"/>
</dbReference>
<accession>A0ABT9BAB9</accession>
<comment type="caution">
    <text evidence="1">The sequence shown here is derived from an EMBL/GenBank/DDBJ whole genome shotgun (WGS) entry which is preliminary data.</text>
</comment>
<organism evidence="1 2">
    <name type="scientific">Hymenobacter aranciens</name>
    <dbReference type="NCBI Taxonomy" id="3063996"/>
    <lineage>
        <taxon>Bacteria</taxon>
        <taxon>Pseudomonadati</taxon>
        <taxon>Bacteroidota</taxon>
        <taxon>Cytophagia</taxon>
        <taxon>Cytophagales</taxon>
        <taxon>Hymenobacteraceae</taxon>
        <taxon>Hymenobacter</taxon>
    </lineage>
</organism>
<gene>
    <name evidence="1" type="ORF">Q5H93_07630</name>
</gene>
<dbReference type="RefSeq" id="WP_305005912.1">
    <property type="nucleotide sequence ID" value="NZ_JAUQSY010000004.1"/>
</dbReference>
<evidence type="ECO:0008006" key="3">
    <source>
        <dbReference type="Google" id="ProtNLM"/>
    </source>
</evidence>
<evidence type="ECO:0000313" key="2">
    <source>
        <dbReference type="Proteomes" id="UP001176429"/>
    </source>
</evidence>
<name>A0ABT9BAB9_9BACT</name>
<dbReference type="Proteomes" id="UP001176429">
    <property type="component" value="Unassembled WGS sequence"/>
</dbReference>